<evidence type="ECO:0000313" key="2">
    <source>
        <dbReference type="EMBL" id="CAB3760458.1"/>
    </source>
</evidence>
<dbReference type="PANTHER" id="PTHR35566">
    <property type="entry name" value="BLR3599 PROTEIN"/>
    <property type="match status" value="1"/>
</dbReference>
<reference evidence="2 3" key="1">
    <citation type="submission" date="2020-04" db="EMBL/GenBank/DDBJ databases">
        <authorList>
            <person name="De Canck E."/>
        </authorList>
    </citation>
    <scope>NUCLEOTIDE SEQUENCE [LARGE SCALE GENOMIC DNA]</scope>
    <source>
        <strain evidence="2 3">LMG 29739</strain>
    </source>
</reference>
<dbReference type="Proteomes" id="UP000494329">
    <property type="component" value="Unassembled WGS sequence"/>
</dbReference>
<evidence type="ECO:0000256" key="1">
    <source>
        <dbReference type="SAM" id="MobiDB-lite"/>
    </source>
</evidence>
<evidence type="ECO:0000313" key="3">
    <source>
        <dbReference type="Proteomes" id="UP000494329"/>
    </source>
</evidence>
<keyword evidence="3" id="KW-1185">Reference proteome</keyword>
<dbReference type="RefSeq" id="WP_175112090.1">
    <property type="nucleotide sequence ID" value="NZ_CADIKF010000025.1"/>
</dbReference>
<dbReference type="EMBL" id="CADIKF010000025">
    <property type="protein sequence ID" value="CAB3760458.1"/>
    <property type="molecule type" value="Genomic_DNA"/>
</dbReference>
<dbReference type="Pfam" id="PF05936">
    <property type="entry name" value="T6SS_VasE"/>
    <property type="match status" value="1"/>
</dbReference>
<feature type="region of interest" description="Disordered" evidence="1">
    <location>
        <begin position="461"/>
        <end position="495"/>
    </location>
</feature>
<gene>
    <name evidence="2" type="ORF">LMG29739_03397</name>
</gene>
<proteinExistence type="predicted"/>
<dbReference type="NCBIfam" id="TIGR03353">
    <property type="entry name" value="VI_chp_4"/>
    <property type="match status" value="1"/>
</dbReference>
<accession>A0A6J5E1X2</accession>
<evidence type="ECO:0008006" key="4">
    <source>
        <dbReference type="Google" id="ProtNLM"/>
    </source>
</evidence>
<protein>
    <recommendedName>
        <fullName evidence="4">Type VI secretion system baseplate subunit TssK</fullName>
    </recommendedName>
</protein>
<name>A0A6J5E1X2_9BURK</name>
<organism evidence="2 3">
    <name type="scientific">Paraburkholderia solisilvae</name>
    <dbReference type="NCBI Taxonomy" id="624376"/>
    <lineage>
        <taxon>Bacteria</taxon>
        <taxon>Pseudomonadati</taxon>
        <taxon>Pseudomonadota</taxon>
        <taxon>Betaproteobacteria</taxon>
        <taxon>Burkholderiales</taxon>
        <taxon>Burkholderiaceae</taxon>
        <taxon>Paraburkholderia</taxon>
    </lineage>
</organism>
<sequence length="495" mass="53184">MNRSNGFPEVPYGIQWSEGLMLSPQHLQQNERFWQAHVRYLSARANPDYWGVLSLELDEGLLERGRVVVRSVECVLDDGTPVLLDRQTDAALELDVTGEMQEAGSRRRIALVLPTRGDAAAAPGTMNRRFESVAGGSAVDENTGANPVPIARLKPAFRLATGWAPGANLLCGCPLLELERTVLGTFRRTAYHPPLTSIAASALMKDKALHARVDAVRDTLRMKLRQIAQEAAAASTRGADGDSFLTLAARRLSTVLPALDVLVPGADVAPRQLYLALAQTVGGLASLDMPPDPPVLPPYDHLDCQTGFDIALSFIEMRLAAIRPMYERLPFEQIGPGEFTRALPADAGDTLLIEVMPAAAQSRADLEHWFDNCTIAQPALLQALEQRRIPGATAVPVPAVGRHEGLNPGALYYEIRNSAFEFDGALEPMFAPGRPLAIRGFGRLAGVHAPAAIVLYRAPSRHPAEPPRQEPALADTASTAAGTHSAEGGNGAALR</sequence>
<dbReference type="AlphaFoldDB" id="A0A6J5E1X2"/>
<dbReference type="InterPro" id="IPR010263">
    <property type="entry name" value="T6SS_TssK"/>
</dbReference>
<dbReference type="PANTHER" id="PTHR35566:SF1">
    <property type="entry name" value="TYPE VI SECRETION SYSTEM BASEPLATE COMPONENT TSSK1"/>
    <property type="match status" value="1"/>
</dbReference>